<protein>
    <recommendedName>
        <fullName evidence="3">DUF721 domain-containing protein</fullName>
    </recommendedName>
</protein>
<sequence>MMSSGTFMPHRQHAAMTLARGLVRTRAPVPALRSVRAATGPARPCGAAKRLRDGANRGIDRPMSKARSRHAALPLAELIGSLVTPACRRRGIASAALMLDPADIFGERFAKAAAIERIVWPKGSRLDEQSSHGATLIVRADAAAAIALQHTAPQVIERVNVMIGWPAIARLRVTQVRGRAHREPAYLTPVPPPQPPRDEARAAAIAEAMQNVEHPQLKAALSRLGASIETRSLSQRRKPT</sequence>
<dbReference type="Pfam" id="PF05258">
    <property type="entry name" value="DciA"/>
    <property type="match status" value="1"/>
</dbReference>
<comment type="caution">
    <text evidence="1">The sequence shown here is derived from an EMBL/GenBank/DDBJ whole genome shotgun (WGS) entry which is preliminary data.</text>
</comment>
<proteinExistence type="predicted"/>
<evidence type="ECO:0008006" key="3">
    <source>
        <dbReference type="Google" id="ProtNLM"/>
    </source>
</evidence>
<evidence type="ECO:0000313" key="2">
    <source>
        <dbReference type="Proteomes" id="UP000249590"/>
    </source>
</evidence>
<evidence type="ECO:0000313" key="1">
    <source>
        <dbReference type="EMBL" id="RAH96952.1"/>
    </source>
</evidence>
<dbReference type="InterPro" id="IPR007922">
    <property type="entry name" value="DciA-like"/>
</dbReference>
<reference evidence="1 2" key="1">
    <citation type="submission" date="2018-05" db="EMBL/GenBank/DDBJ databases">
        <title>Acuticoccus sediminis sp. nov., isolated from deep-sea sediment of Indian Ocean.</title>
        <authorList>
            <person name="Liu X."/>
            <person name="Lai Q."/>
            <person name="Du Y."/>
            <person name="Sun F."/>
            <person name="Zhang X."/>
            <person name="Wang S."/>
            <person name="Shao Z."/>
        </authorList>
    </citation>
    <scope>NUCLEOTIDE SEQUENCE [LARGE SCALE GENOMIC DNA]</scope>
    <source>
        <strain evidence="1 2">PTG4-2</strain>
    </source>
</reference>
<dbReference type="Proteomes" id="UP000249590">
    <property type="component" value="Unassembled WGS sequence"/>
</dbReference>
<keyword evidence="2" id="KW-1185">Reference proteome</keyword>
<dbReference type="EMBL" id="QHHQ01000010">
    <property type="protein sequence ID" value="RAH96952.1"/>
    <property type="molecule type" value="Genomic_DNA"/>
</dbReference>
<name>A0A8B2NIL3_9HYPH</name>
<dbReference type="AlphaFoldDB" id="A0A8B2NIL3"/>
<accession>A0A8B2NIL3</accession>
<organism evidence="1 2">
    <name type="scientific">Acuticoccus sediminis</name>
    <dbReference type="NCBI Taxonomy" id="2184697"/>
    <lineage>
        <taxon>Bacteria</taxon>
        <taxon>Pseudomonadati</taxon>
        <taxon>Pseudomonadota</taxon>
        <taxon>Alphaproteobacteria</taxon>
        <taxon>Hyphomicrobiales</taxon>
        <taxon>Amorphaceae</taxon>
        <taxon>Acuticoccus</taxon>
    </lineage>
</organism>
<gene>
    <name evidence="1" type="ORF">DLJ53_30195</name>
</gene>